<comment type="caution">
    <text evidence="2">The sequence shown here is derived from an EMBL/GenBank/DDBJ whole genome shotgun (WGS) entry which is preliminary data.</text>
</comment>
<gene>
    <name evidence="2" type="ORF">DSL64_23920</name>
</gene>
<dbReference type="GO" id="GO:0046503">
    <property type="term" value="P:glycerolipid catabolic process"/>
    <property type="evidence" value="ECO:0007669"/>
    <property type="project" value="TreeGrafter"/>
</dbReference>
<dbReference type="OrthoDB" id="2247630at2"/>
<organism evidence="2 3">
    <name type="scientific">Dyadobacter luteus</name>
    <dbReference type="NCBI Taxonomy" id="2259619"/>
    <lineage>
        <taxon>Bacteria</taxon>
        <taxon>Pseudomonadati</taxon>
        <taxon>Bacteroidota</taxon>
        <taxon>Cytophagia</taxon>
        <taxon>Cytophagales</taxon>
        <taxon>Spirosomataceae</taxon>
        <taxon>Dyadobacter</taxon>
    </lineage>
</organism>
<name>A0A3D8Y4P1_9BACT</name>
<dbReference type="PANTHER" id="PTHR43433">
    <property type="entry name" value="HYDROLASE, ALPHA/BETA FOLD FAMILY PROTEIN"/>
    <property type="match status" value="1"/>
</dbReference>
<dbReference type="RefSeq" id="WP_115833481.1">
    <property type="nucleotide sequence ID" value="NZ_QNUL01000028.1"/>
</dbReference>
<evidence type="ECO:0000313" key="2">
    <source>
        <dbReference type="EMBL" id="REA57404.1"/>
    </source>
</evidence>
<dbReference type="SUPFAM" id="SSF53474">
    <property type="entry name" value="alpha/beta-Hydrolases"/>
    <property type="match status" value="1"/>
</dbReference>
<dbReference type="Pfam" id="PF12697">
    <property type="entry name" value="Abhydrolase_6"/>
    <property type="match status" value="1"/>
</dbReference>
<reference evidence="2 3" key="1">
    <citation type="submission" date="2018-07" db="EMBL/GenBank/DDBJ databases">
        <title>Dyadobacter roseus sp. nov., isolated from rose rhizosphere soil.</title>
        <authorList>
            <person name="Chen L."/>
        </authorList>
    </citation>
    <scope>NUCLEOTIDE SEQUENCE [LARGE SCALE GENOMIC DNA]</scope>
    <source>
        <strain evidence="2 3">RS19</strain>
    </source>
</reference>
<dbReference type="EMBL" id="QNUL01000028">
    <property type="protein sequence ID" value="REA57404.1"/>
    <property type="molecule type" value="Genomic_DNA"/>
</dbReference>
<keyword evidence="3" id="KW-1185">Reference proteome</keyword>
<dbReference type="PANTHER" id="PTHR43433:SF5">
    <property type="entry name" value="AB HYDROLASE-1 DOMAIN-CONTAINING PROTEIN"/>
    <property type="match status" value="1"/>
</dbReference>
<dbReference type="Proteomes" id="UP000256373">
    <property type="component" value="Unassembled WGS sequence"/>
</dbReference>
<dbReference type="InterPro" id="IPR029058">
    <property type="entry name" value="AB_hydrolase_fold"/>
</dbReference>
<evidence type="ECO:0000313" key="3">
    <source>
        <dbReference type="Proteomes" id="UP000256373"/>
    </source>
</evidence>
<proteinExistence type="predicted"/>
<dbReference type="Gene3D" id="3.40.50.1820">
    <property type="entry name" value="alpha/beta hydrolase"/>
    <property type="match status" value="1"/>
</dbReference>
<keyword evidence="2" id="KW-0378">Hydrolase</keyword>
<sequence>MAINFSNGYSLVNGISMYYELYGEGQPLVLLHGGGSTIQTTFGRIIPELAQFRRLICVELQAHGRTGDRDTPISFAQDADDVAGLLKNLNVEKADIFGFSNGATTALQMAISHSTICGKVMAGSTLLKRNGAPAGFWEFMKHGTFDHMPDLYKDAFLSVTPDQVKLLNMYQKCADRMNQFKDFTDEEIRSVQAPVLLINGDTDVASSEHIVAVSRLIPDCRLAILPGGHGAYLGEITTISDHFDSRLILSLLQQFLSS</sequence>
<accession>A0A3D8Y4P1</accession>
<dbReference type="InterPro" id="IPR000073">
    <property type="entry name" value="AB_hydrolase_1"/>
</dbReference>
<dbReference type="InterPro" id="IPR050471">
    <property type="entry name" value="AB_hydrolase"/>
</dbReference>
<evidence type="ECO:0000259" key="1">
    <source>
        <dbReference type="Pfam" id="PF12697"/>
    </source>
</evidence>
<dbReference type="AlphaFoldDB" id="A0A3D8Y4P1"/>
<feature type="domain" description="AB hydrolase-1" evidence="1">
    <location>
        <begin position="28"/>
        <end position="231"/>
    </location>
</feature>
<dbReference type="GO" id="GO:0004806">
    <property type="term" value="F:triacylglycerol lipase activity"/>
    <property type="evidence" value="ECO:0007669"/>
    <property type="project" value="TreeGrafter"/>
</dbReference>
<protein>
    <submittedName>
        <fullName evidence="2">Alpha/beta hydrolase</fullName>
    </submittedName>
</protein>